<keyword evidence="5" id="KW-1185">Reference proteome</keyword>
<dbReference type="OrthoDB" id="3369at2157"/>
<dbReference type="SUPFAM" id="SSF55874">
    <property type="entry name" value="ATPase domain of HSP90 chaperone/DNA topoisomerase II/histidine kinase"/>
    <property type="match status" value="1"/>
</dbReference>
<name>M0D5E8_HALPD</name>
<feature type="domain" description="Response regulatory" evidence="3">
    <location>
        <begin position="6"/>
        <end position="119"/>
    </location>
</feature>
<dbReference type="InParanoid" id="M0D5E8"/>
<comment type="caution">
    <text evidence="1">Lacks conserved residue(s) required for the propagation of feature annotation.</text>
</comment>
<dbReference type="Pfam" id="PF00072">
    <property type="entry name" value="Response_reg"/>
    <property type="match status" value="1"/>
</dbReference>
<dbReference type="Gene3D" id="3.40.50.2300">
    <property type="match status" value="1"/>
</dbReference>
<dbReference type="InterPro" id="IPR011006">
    <property type="entry name" value="CheY-like_superfamily"/>
</dbReference>
<dbReference type="SUPFAM" id="SSF52172">
    <property type="entry name" value="CheY-like"/>
    <property type="match status" value="1"/>
</dbReference>
<sequence>MERRVRVLFVEGDDDPTPVSAERLADRAGFEIERAAGWTAAERDAEAYDCVVTNYALADGDGVEVVRAVRAAAPRLPVVLYTAVGDERTVREALHAGAADYVIAGEVDDRSDGGTDESMGGADTGAGGVAEREVATLEGRVRAAVSESGRTAERLTPTERVAELEALDRLFRHDIRNDMAVIVGWADVLRDHVSEGGEDILDRILDNGRHTLELTDVAGDAAATVTDEAATAVEPTDLGEALRKAVQSRRETFPGVTIELDAVPACRVAANHLLGSVFRSLLNEAVSNYRGDAPALRVSAERDGDTVRVRVADADPDGEGVRAEPAFGTGTDLERSDAGIDRYLVERLVDAYGGDVKVDDGAFVVELRVSG</sequence>
<evidence type="ECO:0000256" key="2">
    <source>
        <dbReference type="SAM" id="MobiDB-lite"/>
    </source>
</evidence>
<feature type="region of interest" description="Disordered" evidence="2">
    <location>
        <begin position="108"/>
        <end position="129"/>
    </location>
</feature>
<comment type="caution">
    <text evidence="4">The sequence shown here is derived from an EMBL/GenBank/DDBJ whole genome shotgun (WGS) entry which is preliminary data.</text>
</comment>
<dbReference type="EMBL" id="AOIV01000027">
    <property type="protein sequence ID" value="ELZ29907.1"/>
    <property type="molecule type" value="Genomic_DNA"/>
</dbReference>
<keyword evidence="4" id="KW-0418">Kinase</keyword>
<dbReference type="RefSeq" id="WP_008387300.1">
    <property type="nucleotide sequence ID" value="NZ_AOIV01000027.1"/>
</dbReference>
<dbReference type="CDD" id="cd00082">
    <property type="entry name" value="HisKA"/>
    <property type="match status" value="1"/>
</dbReference>
<protein>
    <submittedName>
        <fullName evidence="4">Signal transduction histidine kinase</fullName>
    </submittedName>
</protein>
<dbReference type="InterPro" id="IPR036890">
    <property type="entry name" value="HATPase_C_sf"/>
</dbReference>
<keyword evidence="4" id="KW-0808">Transferase</keyword>
<dbReference type="GO" id="GO:0000155">
    <property type="term" value="F:phosphorelay sensor kinase activity"/>
    <property type="evidence" value="ECO:0007669"/>
    <property type="project" value="InterPro"/>
</dbReference>
<reference evidence="4 5" key="1">
    <citation type="journal article" date="2014" name="PLoS Genet.">
        <title>Phylogenetically driven sequencing of extremely halophilic archaea reveals strategies for static and dynamic osmo-response.</title>
        <authorList>
            <person name="Becker E.A."/>
            <person name="Seitzer P.M."/>
            <person name="Tritt A."/>
            <person name="Larsen D."/>
            <person name="Krusor M."/>
            <person name="Yao A.I."/>
            <person name="Wu D."/>
            <person name="Madern D."/>
            <person name="Eisen J.A."/>
            <person name="Darling A.E."/>
            <person name="Facciotti M.T."/>
        </authorList>
    </citation>
    <scope>NUCLEOTIDE SEQUENCE [LARGE SCALE GENOMIC DNA]</scope>
    <source>
        <strain evidence="4 5">JCM 14848</strain>
    </source>
</reference>
<dbReference type="Proteomes" id="UP000011513">
    <property type="component" value="Unassembled WGS sequence"/>
</dbReference>
<evidence type="ECO:0000256" key="1">
    <source>
        <dbReference type="PROSITE-ProRule" id="PRU00169"/>
    </source>
</evidence>
<dbReference type="InterPro" id="IPR001789">
    <property type="entry name" value="Sig_transdc_resp-reg_receiver"/>
</dbReference>
<dbReference type="AlphaFoldDB" id="M0D5E8"/>
<dbReference type="eggNOG" id="arCOG02387">
    <property type="taxonomic scope" value="Archaea"/>
</dbReference>
<accession>M0D5E8</accession>
<dbReference type="InterPro" id="IPR003661">
    <property type="entry name" value="HisK_dim/P_dom"/>
</dbReference>
<dbReference type="SMART" id="SM00448">
    <property type="entry name" value="REC"/>
    <property type="match status" value="1"/>
</dbReference>
<evidence type="ECO:0000313" key="4">
    <source>
        <dbReference type="EMBL" id="ELZ29907.1"/>
    </source>
</evidence>
<proteinExistence type="predicted"/>
<dbReference type="eggNOG" id="arCOG06219">
    <property type="taxonomic scope" value="Archaea"/>
</dbReference>
<evidence type="ECO:0000259" key="3">
    <source>
        <dbReference type="PROSITE" id="PS50110"/>
    </source>
</evidence>
<dbReference type="PROSITE" id="PS50110">
    <property type="entry name" value="RESPONSE_REGULATORY"/>
    <property type="match status" value="1"/>
</dbReference>
<gene>
    <name evidence="4" type="ORF">C474_12761</name>
</gene>
<evidence type="ECO:0000313" key="5">
    <source>
        <dbReference type="Proteomes" id="UP000011513"/>
    </source>
</evidence>
<organism evidence="4 5">
    <name type="scientific">Halogeometricum pallidum JCM 14848</name>
    <dbReference type="NCBI Taxonomy" id="1227487"/>
    <lineage>
        <taxon>Archaea</taxon>
        <taxon>Methanobacteriati</taxon>
        <taxon>Methanobacteriota</taxon>
        <taxon>Stenosarchaea group</taxon>
        <taxon>Halobacteria</taxon>
        <taxon>Halobacteriales</taxon>
        <taxon>Haloferacaceae</taxon>
        <taxon>Halogeometricum</taxon>
    </lineage>
</organism>
<dbReference type="CDD" id="cd00156">
    <property type="entry name" value="REC"/>
    <property type="match status" value="1"/>
</dbReference>
<dbReference type="Gene3D" id="3.30.565.10">
    <property type="entry name" value="Histidine kinase-like ATPase, C-terminal domain"/>
    <property type="match status" value="1"/>
</dbReference>